<keyword evidence="6 7" id="KW-0472">Membrane</keyword>
<evidence type="ECO:0000256" key="7">
    <source>
        <dbReference type="HAMAP-Rule" id="MF_00672"/>
    </source>
</evidence>
<evidence type="ECO:0000256" key="4">
    <source>
        <dbReference type="ARBA" id="ARBA00022692"/>
    </source>
</evidence>
<dbReference type="GO" id="GO:0005886">
    <property type="term" value="C:plasma membrane"/>
    <property type="evidence" value="ECO:0007669"/>
    <property type="project" value="UniProtKB-SubCell"/>
</dbReference>
<evidence type="ECO:0000256" key="5">
    <source>
        <dbReference type="ARBA" id="ARBA00022989"/>
    </source>
</evidence>
<name>A0AAW8D5I5_9BURK</name>
<feature type="transmembrane region" description="Helical" evidence="7">
    <location>
        <begin position="86"/>
        <end position="106"/>
    </location>
</feature>
<dbReference type="PANTHER" id="PTHR30213:SF0">
    <property type="entry name" value="UPF0761 MEMBRANE PROTEIN YIHY"/>
    <property type="match status" value="1"/>
</dbReference>
<feature type="transmembrane region" description="Helical" evidence="7">
    <location>
        <begin position="241"/>
        <end position="262"/>
    </location>
</feature>
<evidence type="ECO:0000256" key="2">
    <source>
        <dbReference type="ARBA" id="ARBA00022475"/>
    </source>
</evidence>
<organism evidence="8 9">
    <name type="scientific">Variovorax boronicumulans</name>
    <dbReference type="NCBI Taxonomy" id="436515"/>
    <lineage>
        <taxon>Bacteria</taxon>
        <taxon>Pseudomonadati</taxon>
        <taxon>Pseudomonadota</taxon>
        <taxon>Betaproteobacteria</taxon>
        <taxon>Burkholderiales</taxon>
        <taxon>Comamonadaceae</taxon>
        <taxon>Variovorax</taxon>
    </lineage>
</organism>
<sequence>MFALIRLTIDRARKERLPQVAGSLAFTTLLSIVPLLAVSLALFTRFPVFARFKGALEEFLLSRLLPADIARTVLKYLNQFAANAGGLTWLGSLFLLGTAVALLLTVENALNQMWKVRKNRPFFKRVGLYLLMLAVGPPVLGLSLWATSYLLGISMGLIGALPHSLAFVLDLGPLLLGVTFLTSMFYLVPNTKVRLRDAFAGGMIASVAFELGKRGFTTYLVKVPTYKALYGAFAALPMFLLWVYFSWLVTLVAAMMTANLALTRRRPASRPGRA</sequence>
<feature type="transmembrane region" description="Helical" evidence="7">
    <location>
        <begin position="165"/>
        <end position="187"/>
    </location>
</feature>
<keyword evidence="4 7" id="KW-0812">Transmembrane</keyword>
<evidence type="ECO:0000313" key="9">
    <source>
        <dbReference type="Proteomes" id="UP001242045"/>
    </source>
</evidence>
<dbReference type="AlphaFoldDB" id="A0AAW8D5I5"/>
<keyword evidence="3" id="KW-0997">Cell inner membrane</keyword>
<reference evidence="8" key="1">
    <citation type="submission" date="2023-07" db="EMBL/GenBank/DDBJ databases">
        <title>Sorghum-associated microbial communities from plants grown in Nebraska, USA.</title>
        <authorList>
            <person name="Schachtman D."/>
        </authorList>
    </citation>
    <scope>NUCLEOTIDE SEQUENCE</scope>
    <source>
        <strain evidence="8">DS3754</strain>
    </source>
</reference>
<dbReference type="Proteomes" id="UP001242045">
    <property type="component" value="Unassembled WGS sequence"/>
</dbReference>
<feature type="transmembrane region" description="Helical" evidence="7">
    <location>
        <begin position="20"/>
        <end position="43"/>
    </location>
</feature>
<evidence type="ECO:0000256" key="6">
    <source>
        <dbReference type="ARBA" id="ARBA00023136"/>
    </source>
</evidence>
<dbReference type="NCBIfam" id="TIGR00765">
    <property type="entry name" value="yihY_not_rbn"/>
    <property type="match status" value="1"/>
</dbReference>
<dbReference type="InterPro" id="IPR023679">
    <property type="entry name" value="UPF0761_bac"/>
</dbReference>
<evidence type="ECO:0000313" key="8">
    <source>
        <dbReference type="EMBL" id="MDP9896342.1"/>
    </source>
</evidence>
<keyword evidence="5 7" id="KW-1133">Transmembrane helix</keyword>
<dbReference type="InterPro" id="IPR017039">
    <property type="entry name" value="Virul_fac_BrkB"/>
</dbReference>
<dbReference type="Pfam" id="PF03631">
    <property type="entry name" value="Virul_fac_BrkB"/>
    <property type="match status" value="1"/>
</dbReference>
<protein>
    <recommendedName>
        <fullName evidence="7">UPF0761 membrane protein J2W31_005477</fullName>
    </recommendedName>
</protein>
<comment type="similarity">
    <text evidence="7">Belongs to the UPF0761 family.</text>
</comment>
<dbReference type="HAMAP" id="MF_00672">
    <property type="entry name" value="UPF0761"/>
    <property type="match status" value="1"/>
</dbReference>
<feature type="transmembrane region" description="Helical" evidence="7">
    <location>
        <begin position="199"/>
        <end position="221"/>
    </location>
</feature>
<comment type="caution">
    <text evidence="8">The sequence shown here is derived from an EMBL/GenBank/DDBJ whole genome shotgun (WGS) entry which is preliminary data.</text>
</comment>
<keyword evidence="2 7" id="KW-1003">Cell membrane</keyword>
<dbReference type="RefSeq" id="WP_307686694.1">
    <property type="nucleotide sequence ID" value="NZ_JAUSRD010000017.1"/>
</dbReference>
<evidence type="ECO:0000256" key="1">
    <source>
        <dbReference type="ARBA" id="ARBA00004651"/>
    </source>
</evidence>
<comment type="subcellular location">
    <subcellularLocation>
        <location evidence="1 7">Cell membrane</location>
        <topology evidence="1 7">Multi-pass membrane protein</topology>
    </subcellularLocation>
</comment>
<proteinExistence type="inferred from homology"/>
<accession>A0AAW8D5I5</accession>
<gene>
    <name evidence="8" type="ORF">J2W31_005477</name>
</gene>
<dbReference type="EMBL" id="JAUSRD010000017">
    <property type="protein sequence ID" value="MDP9896342.1"/>
    <property type="molecule type" value="Genomic_DNA"/>
</dbReference>
<dbReference type="PANTHER" id="PTHR30213">
    <property type="entry name" value="INNER MEMBRANE PROTEIN YHJD"/>
    <property type="match status" value="1"/>
</dbReference>
<evidence type="ECO:0000256" key="3">
    <source>
        <dbReference type="ARBA" id="ARBA00022519"/>
    </source>
</evidence>
<feature type="transmembrane region" description="Helical" evidence="7">
    <location>
        <begin position="126"/>
        <end position="145"/>
    </location>
</feature>
<dbReference type="PIRSF" id="PIRSF035875">
    <property type="entry name" value="RNase_BN"/>
    <property type="match status" value="1"/>
</dbReference>